<evidence type="ECO:0000313" key="2">
    <source>
        <dbReference type="Proteomes" id="UP000477386"/>
    </source>
</evidence>
<organism evidence="1 2">
    <name type="scientific">Spirosoma agri</name>
    <dbReference type="NCBI Taxonomy" id="1987381"/>
    <lineage>
        <taxon>Bacteria</taxon>
        <taxon>Pseudomonadati</taxon>
        <taxon>Bacteroidota</taxon>
        <taxon>Cytophagia</taxon>
        <taxon>Cytophagales</taxon>
        <taxon>Cytophagaceae</taxon>
        <taxon>Spirosoma</taxon>
    </lineage>
</organism>
<accession>A0A6M0IJE1</accession>
<dbReference type="EMBL" id="JAAGNZ010000001">
    <property type="protein sequence ID" value="NEU67942.1"/>
    <property type="molecule type" value="Genomic_DNA"/>
</dbReference>
<comment type="caution">
    <text evidence="1">The sequence shown here is derived from an EMBL/GenBank/DDBJ whole genome shotgun (WGS) entry which is preliminary data.</text>
</comment>
<dbReference type="RefSeq" id="WP_164038920.1">
    <property type="nucleotide sequence ID" value="NZ_JAAGNZ010000001.1"/>
</dbReference>
<proteinExistence type="predicted"/>
<gene>
    <name evidence="1" type="ORF">GK091_13710</name>
</gene>
<dbReference type="Proteomes" id="UP000477386">
    <property type="component" value="Unassembled WGS sequence"/>
</dbReference>
<sequence>MSLITIGEALDEKGDEFIEAVVVGQQRRGMRASGRSAASLRKEVSQSGHIHTLRILGKAYFYQQQNGRRPSNKKPSRAMVESLREWIKIRGLGIPPYALAMKIQRDGIKVPNRFNSGGVLDPLKPDRVRSILKPFIRPILIESAKSTFFK</sequence>
<protein>
    <submittedName>
        <fullName evidence="1">Uncharacterized protein</fullName>
    </submittedName>
</protein>
<dbReference type="AlphaFoldDB" id="A0A6M0IJE1"/>
<keyword evidence="2" id="KW-1185">Reference proteome</keyword>
<name>A0A6M0IJE1_9BACT</name>
<reference evidence="1 2" key="1">
    <citation type="submission" date="2020-02" db="EMBL/GenBank/DDBJ databases">
        <title>Draft genome sequence of two Spirosoma agri KCTC 52727 and Spirosoma terrae KCTC 52035.</title>
        <authorList>
            <person name="Rojas J."/>
            <person name="Ambika Manirajan B."/>
            <person name="Ratering S."/>
            <person name="Suarez C."/>
            <person name="Schnell S."/>
        </authorList>
    </citation>
    <scope>NUCLEOTIDE SEQUENCE [LARGE SCALE GENOMIC DNA]</scope>
    <source>
        <strain evidence="1 2">KCTC 52727</strain>
    </source>
</reference>
<evidence type="ECO:0000313" key="1">
    <source>
        <dbReference type="EMBL" id="NEU67942.1"/>
    </source>
</evidence>